<dbReference type="EMBL" id="KB320472">
    <property type="protein sequence ID" value="ELW71205.1"/>
    <property type="molecule type" value="Genomic_DNA"/>
</dbReference>
<evidence type="ECO:0000313" key="2">
    <source>
        <dbReference type="EMBL" id="ELW71205.1"/>
    </source>
</evidence>
<evidence type="ECO:0000313" key="3">
    <source>
        <dbReference type="Proteomes" id="UP000011518"/>
    </source>
</evidence>
<reference evidence="3" key="2">
    <citation type="journal article" date="2013" name="Nat. Commun.">
        <title>Genome of the Chinese tree shrew.</title>
        <authorList>
            <person name="Fan Y."/>
            <person name="Huang Z.Y."/>
            <person name="Cao C.C."/>
            <person name="Chen C.S."/>
            <person name="Chen Y.X."/>
            <person name="Fan D.D."/>
            <person name="He J."/>
            <person name="Hou H.L."/>
            <person name="Hu L."/>
            <person name="Hu X.T."/>
            <person name="Jiang X.T."/>
            <person name="Lai R."/>
            <person name="Lang Y.S."/>
            <person name="Liang B."/>
            <person name="Liao S.G."/>
            <person name="Mu D."/>
            <person name="Ma Y.Y."/>
            <person name="Niu Y.Y."/>
            <person name="Sun X.Q."/>
            <person name="Xia J.Q."/>
            <person name="Xiao J."/>
            <person name="Xiong Z.Q."/>
            <person name="Xu L."/>
            <person name="Yang L."/>
            <person name="Zhang Y."/>
            <person name="Zhao W."/>
            <person name="Zhao X.D."/>
            <person name="Zheng Y.T."/>
            <person name="Zhou J.M."/>
            <person name="Zhu Y.B."/>
            <person name="Zhang G.J."/>
            <person name="Wang J."/>
            <person name="Yao Y.G."/>
        </authorList>
    </citation>
    <scope>NUCLEOTIDE SEQUENCE [LARGE SCALE GENOMIC DNA]</scope>
</reference>
<sequence>MGWRWTTAITCGGVDRKVWCGQDTQRWAQMRKCECAPGCARLGQDLLQNHWGWAGAEIAVTAFSFQTETVTGAKAPCTCVPNGSNRARPFGSRRSRNRALQIRSRAAVLGRPTTPVLRPHPRPGRPAVCAAVLAAQEPSDPGGRGGDEAGTRRAGGGTHAPRLSRRGATPSSQ</sequence>
<dbReference type="Proteomes" id="UP000011518">
    <property type="component" value="Unassembled WGS sequence"/>
</dbReference>
<protein>
    <submittedName>
        <fullName evidence="2">Uncharacterized protein</fullName>
    </submittedName>
</protein>
<dbReference type="InParanoid" id="L9L7V6"/>
<gene>
    <name evidence="2" type="ORF">TREES_T100015608</name>
</gene>
<evidence type="ECO:0000256" key="1">
    <source>
        <dbReference type="SAM" id="MobiDB-lite"/>
    </source>
</evidence>
<name>L9L7V6_TUPCH</name>
<organism evidence="2 3">
    <name type="scientific">Tupaia chinensis</name>
    <name type="common">Chinese tree shrew</name>
    <name type="synonym">Tupaia belangeri chinensis</name>
    <dbReference type="NCBI Taxonomy" id="246437"/>
    <lineage>
        <taxon>Eukaryota</taxon>
        <taxon>Metazoa</taxon>
        <taxon>Chordata</taxon>
        <taxon>Craniata</taxon>
        <taxon>Vertebrata</taxon>
        <taxon>Euteleostomi</taxon>
        <taxon>Mammalia</taxon>
        <taxon>Eutheria</taxon>
        <taxon>Euarchontoglires</taxon>
        <taxon>Scandentia</taxon>
        <taxon>Tupaiidae</taxon>
        <taxon>Tupaia</taxon>
    </lineage>
</organism>
<accession>L9L7V6</accession>
<keyword evidence="3" id="KW-1185">Reference proteome</keyword>
<feature type="region of interest" description="Disordered" evidence="1">
    <location>
        <begin position="107"/>
        <end position="173"/>
    </location>
</feature>
<reference evidence="3" key="1">
    <citation type="submission" date="2012-07" db="EMBL/GenBank/DDBJ databases">
        <title>Genome of the Chinese tree shrew, a rising model animal genetically related to primates.</title>
        <authorList>
            <person name="Zhang G."/>
            <person name="Fan Y."/>
            <person name="Yao Y."/>
            <person name="Huang Z."/>
        </authorList>
    </citation>
    <scope>NUCLEOTIDE SEQUENCE [LARGE SCALE GENOMIC DNA]</scope>
</reference>
<dbReference type="AlphaFoldDB" id="L9L7V6"/>
<proteinExistence type="predicted"/>